<evidence type="ECO:0000313" key="1">
    <source>
        <dbReference type="EMBL" id="EHK86387.1"/>
    </source>
</evidence>
<evidence type="ECO:0000313" key="2">
    <source>
        <dbReference type="Proteomes" id="UP000005064"/>
    </source>
</evidence>
<sequence>MKLRLDRAGVRELLISQPVRAMVDGVAAQVAANLRSSLRPDIAETVQVSSYTSDRAAASVAICHPAGKGMQAKHGSLTRAAAAVGLEVRSR</sequence>
<dbReference type="AlphaFoldDB" id="H0JL52"/>
<comment type="caution">
    <text evidence="1">The sequence shown here is derived from an EMBL/GenBank/DDBJ whole genome shotgun (WGS) entry which is preliminary data.</text>
</comment>
<dbReference type="PATRIC" id="fig|1114960.4.peg.292"/>
<dbReference type="EMBL" id="AHBW01000026">
    <property type="protein sequence ID" value="EHK86387.1"/>
    <property type="molecule type" value="Genomic_DNA"/>
</dbReference>
<organism evidence="1 2">
    <name type="scientific">Rhodococcus pyridinivorans AK37</name>
    <dbReference type="NCBI Taxonomy" id="1114960"/>
    <lineage>
        <taxon>Bacteria</taxon>
        <taxon>Bacillati</taxon>
        <taxon>Actinomycetota</taxon>
        <taxon>Actinomycetes</taxon>
        <taxon>Mycobacteriales</taxon>
        <taxon>Nocardiaceae</taxon>
        <taxon>Rhodococcus</taxon>
    </lineage>
</organism>
<proteinExistence type="predicted"/>
<accession>H0JL52</accession>
<gene>
    <name evidence="1" type="ORF">AK37_01527</name>
</gene>
<name>H0JL52_9NOCA</name>
<reference evidence="1 2" key="1">
    <citation type="submission" date="2011-12" db="EMBL/GenBank/DDBJ databases">
        <authorList>
            <person name="Kriszt B."/>
            <person name="Tancsics A."/>
            <person name="Cserhati M."/>
            <person name="Toth A."/>
            <person name="Nagy I."/>
            <person name="Horvath B."/>
            <person name="Tamura T."/>
            <person name="Kukolya J."/>
            <person name="Szoboszlay S."/>
        </authorList>
    </citation>
    <scope>NUCLEOTIDE SEQUENCE [LARGE SCALE GENOMIC DNA]</scope>
    <source>
        <strain evidence="1 2">AK37</strain>
    </source>
</reference>
<protein>
    <submittedName>
        <fullName evidence="1">Uncharacterized protein</fullName>
    </submittedName>
</protein>
<dbReference type="Proteomes" id="UP000005064">
    <property type="component" value="Unassembled WGS sequence"/>
</dbReference>